<dbReference type="OrthoDB" id="10255000at2759"/>
<feature type="compositionally biased region" description="Basic and acidic residues" evidence="1">
    <location>
        <begin position="9"/>
        <end position="57"/>
    </location>
</feature>
<dbReference type="EMBL" id="NESQ01000025">
    <property type="protein sequence ID" value="PUU82594.1"/>
    <property type="molecule type" value="Genomic_DNA"/>
</dbReference>
<organism evidence="2 3">
    <name type="scientific">Tuber borchii</name>
    <name type="common">White truffle</name>
    <dbReference type="NCBI Taxonomy" id="42251"/>
    <lineage>
        <taxon>Eukaryota</taxon>
        <taxon>Fungi</taxon>
        <taxon>Dikarya</taxon>
        <taxon>Ascomycota</taxon>
        <taxon>Pezizomycotina</taxon>
        <taxon>Pezizomycetes</taxon>
        <taxon>Pezizales</taxon>
        <taxon>Tuberaceae</taxon>
        <taxon>Tuber</taxon>
    </lineage>
</organism>
<evidence type="ECO:0000313" key="2">
    <source>
        <dbReference type="EMBL" id="PUU82594.1"/>
    </source>
</evidence>
<dbReference type="Gene3D" id="1.10.287.1490">
    <property type="match status" value="1"/>
</dbReference>
<proteinExistence type="predicted"/>
<reference evidence="2 3" key="1">
    <citation type="submission" date="2017-04" db="EMBL/GenBank/DDBJ databases">
        <title>Draft genome sequence of Tuber borchii Vittad., a whitish edible truffle.</title>
        <authorList>
            <consortium name="DOE Joint Genome Institute"/>
            <person name="Murat C."/>
            <person name="Kuo A."/>
            <person name="Barry K.W."/>
            <person name="Clum A."/>
            <person name="Dockter R.B."/>
            <person name="Fauchery L."/>
            <person name="Iotti M."/>
            <person name="Kohler A."/>
            <person name="Labutti K."/>
            <person name="Lindquist E.A."/>
            <person name="Lipzen A."/>
            <person name="Ohm R.A."/>
            <person name="Wang M."/>
            <person name="Grigoriev I.V."/>
            <person name="Zambonelli A."/>
            <person name="Martin F.M."/>
        </authorList>
    </citation>
    <scope>NUCLEOTIDE SEQUENCE [LARGE SCALE GENOMIC DNA]</scope>
    <source>
        <strain evidence="2 3">Tbo3840</strain>
    </source>
</reference>
<dbReference type="AlphaFoldDB" id="A0A2T7A4E5"/>
<sequence>MLNLQNTLDDAKAGKSELIKTKERVEAENHQRESDNRSLSTEKRNLHNEVEKLKGDIRDRSFTYKGNIRAREGQYRELEDQLDHIRQEYEDLQPSYQEKSEEVGRLQARLDERDGDIEGEFATLQRQVNNLKRERGRGSGEIAY</sequence>
<comment type="caution">
    <text evidence="2">The sequence shown here is derived from an EMBL/GenBank/DDBJ whole genome shotgun (WGS) entry which is preliminary data.</text>
</comment>
<feature type="region of interest" description="Disordered" evidence="1">
    <location>
        <begin position="1"/>
        <end position="57"/>
    </location>
</feature>
<evidence type="ECO:0000313" key="3">
    <source>
        <dbReference type="Proteomes" id="UP000244722"/>
    </source>
</evidence>
<name>A0A2T7A4E5_TUBBO</name>
<dbReference type="Proteomes" id="UP000244722">
    <property type="component" value="Unassembled WGS sequence"/>
</dbReference>
<dbReference type="STRING" id="42251.A0A2T7A4E5"/>
<evidence type="ECO:0000256" key="1">
    <source>
        <dbReference type="SAM" id="MobiDB-lite"/>
    </source>
</evidence>
<gene>
    <name evidence="2" type="ORF">B9Z19DRAFT_370688</name>
</gene>
<protein>
    <submittedName>
        <fullName evidence="2">Uncharacterized protein</fullName>
    </submittedName>
</protein>
<accession>A0A2T7A4E5</accession>
<keyword evidence="3" id="KW-1185">Reference proteome</keyword>